<dbReference type="Proteomes" id="UP001419268">
    <property type="component" value="Unassembled WGS sequence"/>
</dbReference>
<accession>A0AAP0JHD1</accession>
<evidence type="ECO:0000256" key="1">
    <source>
        <dbReference type="SAM" id="MobiDB-lite"/>
    </source>
</evidence>
<evidence type="ECO:0000313" key="3">
    <source>
        <dbReference type="Proteomes" id="UP001419268"/>
    </source>
</evidence>
<name>A0AAP0JHD1_9MAGN</name>
<feature type="compositionally biased region" description="Basic residues" evidence="1">
    <location>
        <begin position="63"/>
        <end position="75"/>
    </location>
</feature>
<feature type="region of interest" description="Disordered" evidence="1">
    <location>
        <begin position="1"/>
        <end position="98"/>
    </location>
</feature>
<gene>
    <name evidence="2" type="ORF">Scep_013430</name>
</gene>
<reference evidence="2 3" key="1">
    <citation type="submission" date="2024-01" db="EMBL/GenBank/DDBJ databases">
        <title>Genome assemblies of Stephania.</title>
        <authorList>
            <person name="Yang L."/>
        </authorList>
    </citation>
    <scope>NUCLEOTIDE SEQUENCE [LARGE SCALE GENOMIC DNA]</scope>
    <source>
        <strain evidence="2">JXDWG</strain>
        <tissue evidence="2">Leaf</tissue>
    </source>
</reference>
<keyword evidence="3" id="KW-1185">Reference proteome</keyword>
<organism evidence="2 3">
    <name type="scientific">Stephania cephalantha</name>
    <dbReference type="NCBI Taxonomy" id="152367"/>
    <lineage>
        <taxon>Eukaryota</taxon>
        <taxon>Viridiplantae</taxon>
        <taxon>Streptophyta</taxon>
        <taxon>Embryophyta</taxon>
        <taxon>Tracheophyta</taxon>
        <taxon>Spermatophyta</taxon>
        <taxon>Magnoliopsida</taxon>
        <taxon>Ranunculales</taxon>
        <taxon>Menispermaceae</taxon>
        <taxon>Menispermoideae</taxon>
        <taxon>Cissampelideae</taxon>
        <taxon>Stephania</taxon>
    </lineage>
</organism>
<comment type="caution">
    <text evidence="2">The sequence shown here is derived from an EMBL/GenBank/DDBJ whole genome shotgun (WGS) entry which is preliminary data.</text>
</comment>
<dbReference type="AlphaFoldDB" id="A0AAP0JHD1"/>
<evidence type="ECO:0000313" key="2">
    <source>
        <dbReference type="EMBL" id="KAK9133902.1"/>
    </source>
</evidence>
<feature type="compositionally biased region" description="Basic and acidic residues" evidence="1">
    <location>
        <begin position="36"/>
        <end position="62"/>
    </location>
</feature>
<dbReference type="InterPro" id="IPR044688">
    <property type="entry name" value="SCI-1-like"/>
</dbReference>
<proteinExistence type="predicted"/>
<sequence length="168" mass="19864">MMGSDRKSKKKRSFSPAITGSEGEDGITKKQKKSRSRDDGKERKRSSSDGKREKKRESEKRSHEHSKRHKHRSHKGDKSEDKHDHKRRKQSEFQELSSDDYFSKSNEFATWLKEERGMYFSDLSSESARELFLGFVKDWNALKLESRYYEGIATGPRTAHNWKFRTEK</sequence>
<dbReference type="PANTHER" id="PTHR34117:SF1">
    <property type="entry name" value="STYLE CELL-CYCLE INHIBITOR 1"/>
    <property type="match status" value="1"/>
</dbReference>
<dbReference type="PANTHER" id="PTHR34117">
    <property type="entry name" value="STYLE CELL-CYCLE INHIBITOR 1"/>
    <property type="match status" value="1"/>
</dbReference>
<dbReference type="EMBL" id="JBBNAG010000005">
    <property type="protein sequence ID" value="KAK9133902.1"/>
    <property type="molecule type" value="Genomic_DNA"/>
</dbReference>
<protein>
    <submittedName>
        <fullName evidence="2">Uncharacterized protein</fullName>
    </submittedName>
</protein>